<dbReference type="Proteomes" id="UP000092971">
    <property type="component" value="Chromosome"/>
</dbReference>
<gene>
    <name evidence="1" type="ORF">CSTERTH_10400</name>
</gene>
<dbReference type="EMBL" id="CP014672">
    <property type="protein sequence ID" value="ANW99409.1"/>
    <property type="molecule type" value="Genomic_DNA"/>
</dbReference>
<evidence type="ECO:0000313" key="1">
    <source>
        <dbReference type="EMBL" id="ANW99409.1"/>
    </source>
</evidence>
<accession>A0A1B1YF64</accession>
<name>A0A1B1YF64_THEST</name>
<dbReference type="AlphaFoldDB" id="A0A1B1YF64"/>
<evidence type="ECO:0000313" key="2">
    <source>
        <dbReference type="Proteomes" id="UP000092971"/>
    </source>
</evidence>
<dbReference type="OrthoDB" id="2990828at2"/>
<proteinExistence type="predicted"/>
<dbReference type="RefSeq" id="WP_015359803.1">
    <property type="nucleotide sequence ID" value="NZ_CP014672.1"/>
</dbReference>
<reference evidence="1 2" key="1">
    <citation type="submission" date="2016-02" db="EMBL/GenBank/DDBJ databases">
        <title>Comparison of Clostridium stercorarium subspecies using comparative genomics and transcriptomics.</title>
        <authorList>
            <person name="Schellenberg J."/>
            <person name="Thallinger G."/>
            <person name="Levin D.B."/>
            <person name="Zhang X."/>
            <person name="Alvare G."/>
            <person name="Fristensky B."/>
            <person name="Sparling R."/>
        </authorList>
    </citation>
    <scope>NUCLEOTIDE SEQUENCE [LARGE SCALE GENOMIC DNA]</scope>
    <source>
        <strain evidence="1 2">DSM 2910</strain>
    </source>
</reference>
<organism evidence="1 2">
    <name type="scientific">Thermoclostridium stercorarium subsp. thermolacticum DSM 2910</name>
    <dbReference type="NCBI Taxonomy" id="1121336"/>
    <lineage>
        <taxon>Bacteria</taxon>
        <taxon>Bacillati</taxon>
        <taxon>Bacillota</taxon>
        <taxon>Clostridia</taxon>
        <taxon>Eubacteriales</taxon>
        <taxon>Oscillospiraceae</taxon>
        <taxon>Thermoclostridium</taxon>
    </lineage>
</organism>
<protein>
    <submittedName>
        <fullName evidence="1">Uncharacterized protein</fullName>
    </submittedName>
</protein>
<sequence length="75" mass="8843">MNEMNILTDLLEYKIMLQKWYNHALLSVVNPEAKALFTRLRDDETRDILNIQQKLLRKSTPANIIHKIFPAKPKP</sequence>